<dbReference type="EMBL" id="FNAC01000013">
    <property type="protein sequence ID" value="SDD05190.1"/>
    <property type="molecule type" value="Genomic_DNA"/>
</dbReference>
<dbReference type="NCBIfam" id="TIGR04183">
    <property type="entry name" value="Por_Secre_tail"/>
    <property type="match status" value="1"/>
</dbReference>
<organism evidence="11 12">
    <name type="scientific">Algoriphagus faecimaris</name>
    <dbReference type="NCBI Taxonomy" id="686796"/>
    <lineage>
        <taxon>Bacteria</taxon>
        <taxon>Pseudomonadati</taxon>
        <taxon>Bacteroidota</taxon>
        <taxon>Cytophagia</taxon>
        <taxon>Cytophagales</taxon>
        <taxon>Cyclobacteriaceae</taxon>
        <taxon>Algoriphagus</taxon>
    </lineage>
</organism>
<evidence type="ECO:0000256" key="6">
    <source>
        <dbReference type="ARBA" id="ARBA00022833"/>
    </source>
</evidence>
<evidence type="ECO:0000256" key="3">
    <source>
        <dbReference type="ARBA" id="ARBA00022723"/>
    </source>
</evidence>
<sequence>MLLLGAFFASTLGYAQTFELKPFDQFSGVGSRDSHEHTEKCAHGVLEQLIEKEMGYFGSKEFLESWMQGEIEKKRSQPQLFSRTQNEVRKIPVVVHVIHRGEAVGTGTNIPLSQIESQIRILNEDFRRQNPDANRTPFEFQDVAADSQIEFVLATRDPNGIPTDGIVRVEGPQNTYNPQDAILIGQTSQWNPEFYMNLWVVPLEQPFIGYASFPISDLPGLNFSPSTSIADGVTVDYRFFGTGGSAISASLGRTATHEVGHFFGLRHIWGDGGCDVDDFVEDTPRQDNSNNSCSVNISRNSCGSNDMIQNFMDYTPDACMNLFTLGQVERFDVVLENSPRRVSLVNNFATEEPVLEDFDLAITQLISPGDFACDPFIIPSIEVTNAGSNTLTSTVVEFRVNNALVESKNFSFDLETGENQVLEFNGFTLGSNNEVEFQIVTVNNQPDENSANNTVSSSPRIQQEIELPFALNLPVLPEGWTNQNPDGSFGWEPITRTISGESQELIYIRHFEYEAQGEQDLLITPVIDLEKYPDAQLVFEMAHSTYNQGGFQDFLFVAVSEDCGNNFDIANATYQKAGQSLTTVPPSLEEFFPTNNSQFRTEIVNLKDFADLGKVRIGLITQNAYGNNIFLKNIRILPSEEFRYELTLNELLVPSPISDGRYENESLSVTNTGNLPISSLVLSKQTNGGDISSFLATGGSVLPGETFILNGTNTTRTGKNRIDYTLLLPNFDQNSDTESNLTRYIIESSETVTIPWRQNFNSTPSLGGWAVLNPESDDTSWQPLAVAIGPTSSRALELREQISDKSYWLGSPIFDLSNEIQASLFFDLAAGQVSPDTKLSVLVSRDGGDNYEDVFELTGSDLTTVTGGEANPNNREDFRRTYINLTDFTGASGSEIRLALVIDQASEGNNSIYLDNIELFLSANPEPVIPGEGSAVIYPNPATDYFNIAFNLPVYEEVNIQIISSTGAVVHEVSYPSTLNQTYTFSRDIFKPGLYIVKITSRSVNEVRRIILR</sequence>
<dbReference type="CDD" id="cd04275">
    <property type="entry name" value="ZnMc_pappalysin_like"/>
    <property type="match status" value="1"/>
</dbReference>
<dbReference type="PANTHER" id="PTHR47466:SF1">
    <property type="entry name" value="METALLOPROTEASE MEP1 (AFU_ORTHOLOGUE AFUA_1G07730)-RELATED"/>
    <property type="match status" value="1"/>
</dbReference>
<protein>
    <submittedName>
        <fullName evidence="11">Por secretion system C-terminal sorting domain-containing protein</fullName>
    </submittedName>
</protein>
<dbReference type="OrthoDB" id="6278496at2"/>
<dbReference type="GO" id="GO:0046872">
    <property type="term" value="F:metal ion binding"/>
    <property type="evidence" value="ECO:0007669"/>
    <property type="project" value="UniProtKB-KW"/>
</dbReference>
<gene>
    <name evidence="11" type="ORF">SAMN04488104_101338</name>
</gene>
<keyword evidence="6" id="KW-0862">Zinc</keyword>
<dbReference type="NCBIfam" id="NF038128">
    <property type="entry name" value="choice_anch_J"/>
    <property type="match status" value="1"/>
</dbReference>
<keyword evidence="5" id="KW-0378">Hydrolase</keyword>
<dbReference type="InterPro" id="IPR008754">
    <property type="entry name" value="Peptidase_M43"/>
</dbReference>
<dbReference type="GO" id="GO:0006508">
    <property type="term" value="P:proteolysis"/>
    <property type="evidence" value="ECO:0007669"/>
    <property type="project" value="UniProtKB-KW"/>
</dbReference>
<keyword evidence="7" id="KW-0482">Metalloprotease</keyword>
<dbReference type="GO" id="GO:0008237">
    <property type="term" value="F:metallopeptidase activity"/>
    <property type="evidence" value="ECO:0007669"/>
    <property type="project" value="UniProtKB-KW"/>
</dbReference>
<dbReference type="Pfam" id="PF05572">
    <property type="entry name" value="Peptidase_M43"/>
    <property type="match status" value="1"/>
</dbReference>
<keyword evidence="2" id="KW-0645">Protease</keyword>
<keyword evidence="12" id="KW-1185">Reference proteome</keyword>
<keyword evidence="8" id="KW-1015">Disulfide bond</keyword>
<evidence type="ECO:0000313" key="11">
    <source>
        <dbReference type="EMBL" id="SDD05190.1"/>
    </source>
</evidence>
<dbReference type="Gene3D" id="2.60.40.10">
    <property type="entry name" value="Immunoglobulins"/>
    <property type="match status" value="1"/>
</dbReference>
<evidence type="ECO:0000256" key="7">
    <source>
        <dbReference type="ARBA" id="ARBA00023049"/>
    </source>
</evidence>
<evidence type="ECO:0000256" key="2">
    <source>
        <dbReference type="ARBA" id="ARBA00022670"/>
    </source>
</evidence>
<evidence type="ECO:0000256" key="5">
    <source>
        <dbReference type="ARBA" id="ARBA00022801"/>
    </source>
</evidence>
<keyword evidence="4" id="KW-0732">Signal</keyword>
<dbReference type="InterPro" id="IPR024079">
    <property type="entry name" value="MetalloPept_cat_dom_sf"/>
</dbReference>
<proteinExistence type="inferred from homology"/>
<evidence type="ECO:0000256" key="4">
    <source>
        <dbReference type="ARBA" id="ARBA00022729"/>
    </source>
</evidence>
<name>A0A1G6RKK3_9BACT</name>
<dbReference type="AlphaFoldDB" id="A0A1G6RKK3"/>
<feature type="domain" description="Secretion system C-terminal sorting" evidence="10">
    <location>
        <begin position="937"/>
        <end position="1011"/>
    </location>
</feature>
<evidence type="ECO:0000313" key="12">
    <source>
        <dbReference type="Proteomes" id="UP000199060"/>
    </source>
</evidence>
<accession>A0A1G6RKK3</accession>
<dbReference type="SUPFAM" id="SSF55486">
    <property type="entry name" value="Metalloproteases ('zincins'), catalytic domain"/>
    <property type="match status" value="1"/>
</dbReference>
<dbReference type="PANTHER" id="PTHR47466">
    <property type="match status" value="1"/>
</dbReference>
<dbReference type="STRING" id="686796.SAMN04488104_101338"/>
<feature type="domain" description="Peptidase M43 pregnancy-associated plasma-A" evidence="9">
    <location>
        <begin position="188"/>
        <end position="335"/>
    </location>
</feature>
<evidence type="ECO:0000256" key="8">
    <source>
        <dbReference type="ARBA" id="ARBA00023157"/>
    </source>
</evidence>
<dbReference type="Gene3D" id="3.40.390.10">
    <property type="entry name" value="Collagenase (Catalytic Domain)"/>
    <property type="match status" value="1"/>
</dbReference>
<evidence type="ECO:0000259" key="9">
    <source>
        <dbReference type="Pfam" id="PF05572"/>
    </source>
</evidence>
<reference evidence="12" key="1">
    <citation type="submission" date="2016-10" db="EMBL/GenBank/DDBJ databases">
        <authorList>
            <person name="Varghese N."/>
            <person name="Submissions S."/>
        </authorList>
    </citation>
    <scope>NUCLEOTIDE SEQUENCE [LARGE SCALE GENOMIC DNA]</scope>
    <source>
        <strain evidence="12">DSM 23095</strain>
    </source>
</reference>
<dbReference type="Proteomes" id="UP000199060">
    <property type="component" value="Unassembled WGS sequence"/>
</dbReference>
<evidence type="ECO:0000259" key="10">
    <source>
        <dbReference type="Pfam" id="PF18962"/>
    </source>
</evidence>
<keyword evidence="3" id="KW-0479">Metal-binding</keyword>
<comment type="similarity">
    <text evidence="1">Belongs to the peptidase M43B family.</text>
</comment>
<evidence type="ECO:0000256" key="1">
    <source>
        <dbReference type="ARBA" id="ARBA00008721"/>
    </source>
</evidence>
<dbReference type="Pfam" id="PF18962">
    <property type="entry name" value="Por_Secre_tail"/>
    <property type="match status" value="1"/>
</dbReference>
<dbReference type="InterPro" id="IPR013783">
    <property type="entry name" value="Ig-like_fold"/>
</dbReference>
<dbReference type="InterPro" id="IPR026444">
    <property type="entry name" value="Secre_tail"/>
</dbReference>